<protein>
    <recommendedName>
        <fullName evidence="3">WD40 repeat domain-containing protein</fullName>
    </recommendedName>
</protein>
<accession>A0ABT3JP57</accession>
<organism evidence="1 2">
    <name type="scientific">Kaistella yananensis</name>
    <dbReference type="NCBI Taxonomy" id="2989820"/>
    <lineage>
        <taxon>Bacteria</taxon>
        <taxon>Pseudomonadati</taxon>
        <taxon>Bacteroidota</taxon>
        <taxon>Flavobacteriia</taxon>
        <taxon>Flavobacteriales</taxon>
        <taxon>Weeksellaceae</taxon>
        <taxon>Chryseobacterium group</taxon>
        <taxon>Kaistella</taxon>
    </lineage>
</organism>
<name>A0ABT3JP57_9FLAO</name>
<gene>
    <name evidence="1" type="ORF">OK344_08615</name>
</gene>
<sequence>MTEQTTHIDAGQSKILNLDADDQGNFIAFTDNKTVVTNDHNLKIEIDLRFPIIRRLDNETFFIADSRTEKDNNGYISKFSGQLVKSFLAGDGIEDIIVHRNKIIITYFDEGVYGGDGPNGDGLAVFDFEGQQEFGVNSSAGDMVIADCYCICKHGTNKVLFYAYTDLKVFELNLDTFKFESFETPNDFSGTSAISSTVDKIIFHSSYNDKRSFFSWDRNKKEVIKFGDYSPGLTGINNGKFLIYGDSGYTIINPTE</sequence>
<dbReference type="InterPro" id="IPR011047">
    <property type="entry name" value="Quinoprotein_ADH-like_sf"/>
</dbReference>
<reference evidence="1 2" key="1">
    <citation type="submission" date="2022-10" db="EMBL/GenBank/DDBJ databases">
        <title>Kaistella sp. BT-6-1-3.</title>
        <authorList>
            <person name="Ai J."/>
            <person name="Deng Z."/>
        </authorList>
    </citation>
    <scope>NUCLEOTIDE SEQUENCE [LARGE SCALE GENOMIC DNA]</scope>
    <source>
        <strain evidence="1 2">BT6-1-3</strain>
    </source>
</reference>
<dbReference type="RefSeq" id="WP_265144414.1">
    <property type="nucleotide sequence ID" value="NZ_JAPCHZ010000004.1"/>
</dbReference>
<proteinExistence type="predicted"/>
<comment type="caution">
    <text evidence="1">The sequence shown here is derived from an EMBL/GenBank/DDBJ whole genome shotgun (WGS) entry which is preliminary data.</text>
</comment>
<dbReference type="EMBL" id="JAPCHZ010000004">
    <property type="protein sequence ID" value="MCW4452270.1"/>
    <property type="molecule type" value="Genomic_DNA"/>
</dbReference>
<dbReference type="Proteomes" id="UP001209107">
    <property type="component" value="Unassembled WGS sequence"/>
</dbReference>
<evidence type="ECO:0008006" key="3">
    <source>
        <dbReference type="Google" id="ProtNLM"/>
    </source>
</evidence>
<keyword evidence="2" id="KW-1185">Reference proteome</keyword>
<evidence type="ECO:0000313" key="2">
    <source>
        <dbReference type="Proteomes" id="UP001209107"/>
    </source>
</evidence>
<dbReference type="SUPFAM" id="SSF50998">
    <property type="entry name" value="Quinoprotein alcohol dehydrogenase-like"/>
    <property type="match status" value="1"/>
</dbReference>
<evidence type="ECO:0000313" key="1">
    <source>
        <dbReference type="EMBL" id="MCW4452270.1"/>
    </source>
</evidence>